<organism evidence="1 2">
    <name type="scientific">Bacillus rugosus</name>
    <dbReference type="NCBI Taxonomy" id="2715209"/>
    <lineage>
        <taxon>Bacteria</taxon>
        <taxon>Bacillati</taxon>
        <taxon>Bacillota</taxon>
        <taxon>Bacilli</taxon>
        <taxon>Bacillales</taxon>
        <taxon>Bacillaceae</taxon>
        <taxon>Bacillus</taxon>
    </lineage>
</organism>
<name>A0ACD3ZUQ9_9BACI</name>
<evidence type="ECO:0000313" key="2">
    <source>
        <dbReference type="Proteomes" id="UP000830837"/>
    </source>
</evidence>
<dbReference type="EMBL" id="CP096590">
    <property type="protein sequence ID" value="UPV77753.1"/>
    <property type="molecule type" value="Genomic_DNA"/>
</dbReference>
<reference evidence="1" key="1">
    <citation type="submission" date="2022-04" db="EMBL/GenBank/DDBJ databases">
        <title>Complete genome of Bacillus.</title>
        <authorList>
            <person name="Kong X."/>
            <person name="Hou M."/>
        </authorList>
    </citation>
    <scope>NUCLEOTIDE SEQUENCE</scope>
    <source>
        <strain evidence="1">A78.1</strain>
    </source>
</reference>
<accession>A0ACD3ZUQ9</accession>
<gene>
    <name evidence="1" type="ORF">M0696_12870</name>
</gene>
<evidence type="ECO:0000313" key="1">
    <source>
        <dbReference type="EMBL" id="UPV77753.1"/>
    </source>
</evidence>
<sequence length="272" mass="29933">MPIKVVKNLVSKSKYGLKCPNPMKAEYITIHNTANDASAANEISYMKNNSSSTSFHFAVDDKQVIQGIPTNRNAWHTGDGTNGTGNRKSIGVEICYSKSGGARYKAAEKLAIKFVAQLLKEHGWGVDRVRKHQDWNGKYCPHRILLEGRWDEVKAAIEKELKELGGKTSSSKTSTAKKKTTSSSSKKTSYTLPSGIYKVTSPMRKGDDVRQIQKALSALYFYPDKGAKNNGIDGVYGPKTADAVRRFQLMNGLNPDGIYGPKTKAKIKGLLK</sequence>
<proteinExistence type="predicted"/>
<protein>
    <submittedName>
        <fullName evidence="1">N-acetylmuramoyl-L-alanine amidase</fullName>
    </submittedName>
</protein>
<keyword evidence="2" id="KW-1185">Reference proteome</keyword>
<dbReference type="Proteomes" id="UP000830837">
    <property type="component" value="Chromosome"/>
</dbReference>